<dbReference type="InterPro" id="IPR029069">
    <property type="entry name" value="HotDog_dom_sf"/>
</dbReference>
<accession>A0A1R0L436</accession>
<evidence type="ECO:0000313" key="3">
    <source>
        <dbReference type="EMBL" id="OLZ57416.1"/>
    </source>
</evidence>
<dbReference type="SMART" id="SM00827">
    <property type="entry name" value="PKS_AT"/>
    <property type="match status" value="1"/>
</dbReference>
<evidence type="ECO:0000256" key="1">
    <source>
        <dbReference type="SAM" id="MobiDB-lite"/>
    </source>
</evidence>
<dbReference type="Pfam" id="PF00698">
    <property type="entry name" value="Acyl_transf_1"/>
    <property type="match status" value="1"/>
</dbReference>
<dbReference type="InterPro" id="IPR013114">
    <property type="entry name" value="FabA_FabZ"/>
</dbReference>
<sequence>MAVTVRTPDGRTVDDLRHCLLDGVAWQPGPGNGTDLVPDVAREAARAAGSSWAGDITEDLHEAVRAVAERRLDTAVVASAATGCAVAVVLKRHTAARRDGNRSLALVEDGSADPAVARPRLDGSSQSGGDLLRVACAVLAIAHRAMPRPNAPARLLIGTRDTEVATSAGPVRLRLADVVPWVVGAPVSWRVYSGADRGEVLEAVRTGRQGDGGPARLVVWSAGGEPPLGAESAAEQWLRSGGPRPDGVAYRDRPLPGQVAFLFGNGAASYPGMGTQLLLAFPDLVAGLEQRYGPIDDLLGVTDGSALPRALRQIWGSGVLAGVHHGVVADLLGLRPDAVVGYSSGEMTALVATGAWRDPDEVVRRVRDSWLYTDGVVGRFDVWRQARRRDGAAGGEWSCRLVGAPADRVRRAIEGEATAYLMLVNSPESCVVGGDPAACARVVRRLGGPSWEVDYPIVAHVPELAEVRDQLWRLYHHPTVDVGTTRYYSCATTGWYSPTPDAVAGALAAQLVGTADFAGTVRRAWEDGVRVFVELGPKGLCANWVRQVLGAREHLAVALDVPGAGGVRQLLRAVAEMAAAGVRMDVPALLERLVRPPLHPVRPVPLVAHHRRVARLHREFVEREAVVHNRFLDLRAEMAALLRGAGTTVGTASPATVLAATASPATASPATPPVTGPAPLFGRAELERHAEGRVAEVFGPRFAGFRGSRWRTRLPKPPVLLVDRVVALDAEPASMTGGVIRTQTDVREGDWYLDPTGRVAPALLAEFGQGNILLLSWLGVDLRTSKEQVYRMLDCEVTHHGSPPGAGDTVDFETTVEGVAEHGGVLLASFRADCHVNGAPRLTVRHARAGFFDQDELDGGTGITWRPEGEPPPQGPLDLPLRRATRSAFGPTQVRALLEGRLADCFGDEWGQTRSQVRTPRIAGGRLRALDEVTALDWTGGPWGRGHLRAESAIAPDEWYFAAHFENDPCMPGSLMLQGCHQAMAFYLSATGCTVERDGWRFEPVPDRPVRLTCRAQATPRNRRIVYEVFVRELSTGTRPTLVADVLCSVDGVGALHARELAVRLVPDWPLDQWRSGPAVPRGTAPALPSAELGGLGGHREPRMVAEADGFRFDYASLLACAWGRPSEAFGPAAASLDDAKDISPRCPGPPYHFMSRIAEVTGPMGGLRAGTVAEVEYDVPERAWFFEHDDRPVMPFAVLLEAALQPCGWLAAYSHGFDQDRKFRNLDGAVTVLAEVGPGAGVLRTRALLRESATSGGTTIQRFVVECRLGDTPVLTLSTTFGFFPPEAFAGQGGLLADPAHRAALTEPSEWREQPGGERRPGTGLPSGAMLRVLDRITGYWPDGGRAGLGRVRGEKEVDGSEWFFRAHFFQDPVQPGSLGLEAMCLLLRWYAGQEGLGRGVAGAHFEPVALGRPVTWKYRGQVLPTNRRVIVTADVLEVVEEEHGHLVVASAELWVDGKWIYQADFGLRVVAD</sequence>
<name>A0A1R0L436_9PSEU</name>
<dbReference type="GO" id="GO:0006633">
    <property type="term" value="P:fatty acid biosynthetic process"/>
    <property type="evidence" value="ECO:0007669"/>
    <property type="project" value="UniProtKB-UniPathway"/>
</dbReference>
<dbReference type="InterPro" id="IPR016035">
    <property type="entry name" value="Acyl_Trfase/lysoPLipase"/>
</dbReference>
<dbReference type="InterPro" id="IPR014043">
    <property type="entry name" value="Acyl_transferase_dom"/>
</dbReference>
<dbReference type="Gene3D" id="3.30.70.250">
    <property type="entry name" value="Malonyl-CoA ACP transacylase, ACP-binding"/>
    <property type="match status" value="1"/>
</dbReference>
<dbReference type="Gene3D" id="3.30.70.3290">
    <property type="match status" value="1"/>
</dbReference>
<reference evidence="3 4" key="1">
    <citation type="submission" date="2016-01" db="EMBL/GenBank/DDBJ databases">
        <title>Amycolatopsis coloradensis genome sequencing and assembly.</title>
        <authorList>
            <person name="Mayilraj S."/>
        </authorList>
    </citation>
    <scope>NUCLEOTIDE SEQUENCE [LARGE SCALE GENOMIC DNA]</scope>
    <source>
        <strain evidence="3 4">DSM 44225</strain>
    </source>
</reference>
<dbReference type="Proteomes" id="UP000187486">
    <property type="component" value="Unassembled WGS sequence"/>
</dbReference>
<dbReference type="PANTHER" id="PTHR43074">
    <property type="entry name" value="OMEGA-3 POLYUNSATURATED FATTY ACID SYNTHASE PFAB-RELATED"/>
    <property type="match status" value="1"/>
</dbReference>
<dbReference type="InterPro" id="IPR001227">
    <property type="entry name" value="Ac_transferase_dom_sf"/>
</dbReference>
<keyword evidence="4" id="KW-1185">Reference proteome</keyword>
<dbReference type="SUPFAM" id="SSF54637">
    <property type="entry name" value="Thioesterase/thiol ester dehydrase-isomerase"/>
    <property type="match status" value="4"/>
</dbReference>
<dbReference type="PANTHER" id="PTHR43074:SF1">
    <property type="entry name" value="BETA-KETOACYL SYNTHASE FAMILY PROTEIN-RELATED"/>
    <property type="match status" value="1"/>
</dbReference>
<evidence type="ECO:0000259" key="2">
    <source>
        <dbReference type="SMART" id="SM00827"/>
    </source>
</evidence>
<dbReference type="SUPFAM" id="SSF52151">
    <property type="entry name" value="FabD/lysophospholipase-like"/>
    <property type="match status" value="1"/>
</dbReference>
<dbReference type="Pfam" id="PF07977">
    <property type="entry name" value="FabA"/>
    <property type="match status" value="2"/>
</dbReference>
<dbReference type="InterPro" id="IPR052568">
    <property type="entry name" value="PKS-FAS_Synthase"/>
</dbReference>
<gene>
    <name evidence="3" type="ORF">BS329_01730</name>
</gene>
<feature type="domain" description="Malonyl-CoA:ACP transacylase (MAT)" evidence="2">
    <location>
        <begin position="262"/>
        <end position="564"/>
    </location>
</feature>
<protein>
    <recommendedName>
        <fullName evidence="2">Malonyl-CoA:ACP transacylase (MAT) domain-containing protein</fullName>
    </recommendedName>
</protein>
<feature type="compositionally biased region" description="Basic and acidic residues" evidence="1">
    <location>
        <begin position="1310"/>
        <end position="1322"/>
    </location>
</feature>
<proteinExistence type="predicted"/>
<dbReference type="Gene3D" id="3.40.366.10">
    <property type="entry name" value="Malonyl-Coenzyme A Acyl Carrier Protein, domain 2"/>
    <property type="match status" value="1"/>
</dbReference>
<dbReference type="Gene3D" id="3.10.129.10">
    <property type="entry name" value="Hotdog Thioesterase"/>
    <property type="match status" value="4"/>
</dbReference>
<evidence type="ECO:0000313" key="4">
    <source>
        <dbReference type="Proteomes" id="UP000187486"/>
    </source>
</evidence>
<comment type="caution">
    <text evidence="3">The sequence shown here is derived from an EMBL/GenBank/DDBJ whole genome shotgun (WGS) entry which is preliminary data.</text>
</comment>
<dbReference type="EMBL" id="MQUQ01000001">
    <property type="protein sequence ID" value="OLZ57416.1"/>
    <property type="molecule type" value="Genomic_DNA"/>
</dbReference>
<organism evidence="3 4">
    <name type="scientific">Amycolatopsis coloradensis</name>
    <dbReference type="NCBI Taxonomy" id="76021"/>
    <lineage>
        <taxon>Bacteria</taxon>
        <taxon>Bacillati</taxon>
        <taxon>Actinomycetota</taxon>
        <taxon>Actinomycetes</taxon>
        <taxon>Pseudonocardiales</taxon>
        <taxon>Pseudonocardiaceae</taxon>
        <taxon>Amycolatopsis</taxon>
    </lineage>
</organism>
<dbReference type="STRING" id="76021.BS329_01730"/>
<dbReference type="RefSeq" id="WP_076155040.1">
    <property type="nucleotide sequence ID" value="NZ_MQUQ01000001.1"/>
</dbReference>
<dbReference type="UniPathway" id="UPA00094"/>
<dbReference type="GO" id="GO:0016740">
    <property type="term" value="F:transferase activity"/>
    <property type="evidence" value="ECO:0007669"/>
    <property type="project" value="InterPro"/>
</dbReference>
<feature type="region of interest" description="Disordered" evidence="1">
    <location>
        <begin position="1307"/>
        <end position="1326"/>
    </location>
</feature>